<reference evidence="6 7" key="1">
    <citation type="submission" date="2007-08" db="EMBL/GenBank/DDBJ databases">
        <authorList>
            <person name="Fulton L."/>
            <person name="Clifton S."/>
            <person name="Fulton B."/>
            <person name="Xu J."/>
            <person name="Minx P."/>
            <person name="Pepin K.H."/>
            <person name="Johnson M."/>
            <person name="Thiruvilangam P."/>
            <person name="Bhonagiri V."/>
            <person name="Nash W.E."/>
            <person name="Mardis E.R."/>
            <person name="Wilson R.K."/>
        </authorList>
    </citation>
    <scope>NUCLEOTIDE SEQUENCE [LARGE SCALE GENOMIC DNA]</scope>
    <source>
        <strain evidence="7">ATCC BAA-613 / DSM 15670 / CCUG 46953 / JCM 12243 / WAL 16351</strain>
    </source>
</reference>
<dbReference type="InterPro" id="IPR005119">
    <property type="entry name" value="LysR_subst-bd"/>
</dbReference>
<organism evidence="6 7">
    <name type="scientific">Enterocloster bolteae (strain ATCC BAA-613 / DSM 15670 / CCUG 46953 / JCM 12243 / WAL 16351)</name>
    <name type="common">Clostridium bolteae</name>
    <dbReference type="NCBI Taxonomy" id="411902"/>
    <lineage>
        <taxon>Bacteria</taxon>
        <taxon>Bacillati</taxon>
        <taxon>Bacillota</taxon>
        <taxon>Clostridia</taxon>
        <taxon>Lachnospirales</taxon>
        <taxon>Lachnospiraceae</taxon>
        <taxon>Enterocloster</taxon>
    </lineage>
</organism>
<keyword evidence="2" id="KW-0805">Transcription regulation</keyword>
<comment type="similarity">
    <text evidence="1">Belongs to the LysR transcriptional regulatory family.</text>
</comment>
<evidence type="ECO:0000313" key="7">
    <source>
        <dbReference type="Proteomes" id="UP000005396"/>
    </source>
</evidence>
<dbReference type="HOGENOM" id="CLU_039613_6_2_9"/>
<dbReference type="Gene3D" id="3.40.190.290">
    <property type="match status" value="1"/>
</dbReference>
<dbReference type="eggNOG" id="COG0583">
    <property type="taxonomic scope" value="Bacteria"/>
</dbReference>
<dbReference type="CDD" id="cd05466">
    <property type="entry name" value="PBP2_LTTR_substrate"/>
    <property type="match status" value="1"/>
</dbReference>
<dbReference type="GO" id="GO:0005829">
    <property type="term" value="C:cytosol"/>
    <property type="evidence" value="ECO:0007669"/>
    <property type="project" value="TreeGrafter"/>
</dbReference>
<dbReference type="Proteomes" id="UP000005396">
    <property type="component" value="Unassembled WGS sequence"/>
</dbReference>
<keyword evidence="3" id="KW-0238">DNA-binding</keyword>
<dbReference type="InterPro" id="IPR036388">
    <property type="entry name" value="WH-like_DNA-bd_sf"/>
</dbReference>
<evidence type="ECO:0000256" key="2">
    <source>
        <dbReference type="ARBA" id="ARBA00023015"/>
    </source>
</evidence>
<sequence>MEKDMDVTKCEAFLAAIDHGSLTAAGVFLGYTQSGITRMINALEEEVGFPLFIRTKKGVSPTENGKAMIPAFREIVRAHNHALEIGADIRGILSGALTIGSYYSVSAMWLPPILKRFRQLYPNVRINMKEGGNREMTRWLNEMSVDCCFFAEPAAGTICDWIPIRQDELLAWLPKNHPGAGEASFPLCALENEPFIITMPNQDTEIDRLLGSRHLTPDIRFSTADAYTTYCMVEAGLGMSLNNRLITLSWSGDVVTLPFDPPQFVSLGIGVPSWKEASPAMKKFIECVKDMLEELP</sequence>
<dbReference type="PANTHER" id="PTHR30419:SF24">
    <property type="entry name" value="HTH-TYPE TRANSCRIPTIONAL REGULATOR CZCR"/>
    <property type="match status" value="1"/>
</dbReference>
<dbReference type="InterPro" id="IPR036390">
    <property type="entry name" value="WH_DNA-bd_sf"/>
</dbReference>
<dbReference type="EMBL" id="ABCC02000011">
    <property type="protein sequence ID" value="EDP18543.1"/>
    <property type="molecule type" value="Genomic_DNA"/>
</dbReference>
<dbReference type="SUPFAM" id="SSF53850">
    <property type="entry name" value="Periplasmic binding protein-like II"/>
    <property type="match status" value="1"/>
</dbReference>
<evidence type="ECO:0000256" key="1">
    <source>
        <dbReference type="ARBA" id="ARBA00009437"/>
    </source>
</evidence>
<dbReference type="InterPro" id="IPR050950">
    <property type="entry name" value="HTH-type_LysR_regulators"/>
</dbReference>
<gene>
    <name evidence="6" type="ORF">CLOBOL_00905</name>
</gene>
<feature type="domain" description="HTH lysR-type" evidence="5">
    <location>
        <begin position="5"/>
        <end position="62"/>
    </location>
</feature>
<proteinExistence type="inferred from homology"/>
<dbReference type="PROSITE" id="PS50931">
    <property type="entry name" value="HTH_LYSR"/>
    <property type="match status" value="1"/>
</dbReference>
<accession>A8RJG2</accession>
<dbReference type="InterPro" id="IPR000847">
    <property type="entry name" value="LysR_HTH_N"/>
</dbReference>
<comment type="caution">
    <text evidence="6">The sequence shown here is derived from an EMBL/GenBank/DDBJ whole genome shotgun (WGS) entry which is preliminary data.</text>
</comment>
<evidence type="ECO:0000313" key="6">
    <source>
        <dbReference type="EMBL" id="EDP18543.1"/>
    </source>
</evidence>
<dbReference type="PANTHER" id="PTHR30419">
    <property type="entry name" value="HTH-TYPE TRANSCRIPTIONAL REGULATOR YBHD"/>
    <property type="match status" value="1"/>
</dbReference>
<dbReference type="GO" id="GO:0003700">
    <property type="term" value="F:DNA-binding transcription factor activity"/>
    <property type="evidence" value="ECO:0007669"/>
    <property type="project" value="InterPro"/>
</dbReference>
<dbReference type="SUPFAM" id="SSF46785">
    <property type="entry name" value="Winged helix' DNA-binding domain"/>
    <property type="match status" value="1"/>
</dbReference>
<evidence type="ECO:0000259" key="5">
    <source>
        <dbReference type="PROSITE" id="PS50931"/>
    </source>
</evidence>
<evidence type="ECO:0000256" key="3">
    <source>
        <dbReference type="ARBA" id="ARBA00023125"/>
    </source>
</evidence>
<evidence type="ECO:0000256" key="4">
    <source>
        <dbReference type="ARBA" id="ARBA00023163"/>
    </source>
</evidence>
<dbReference type="Pfam" id="PF03466">
    <property type="entry name" value="LysR_substrate"/>
    <property type="match status" value="1"/>
</dbReference>
<dbReference type="AlphaFoldDB" id="A8RJG2"/>
<dbReference type="Pfam" id="PF00126">
    <property type="entry name" value="HTH_1"/>
    <property type="match status" value="1"/>
</dbReference>
<dbReference type="PaxDb" id="411902-CLOBOL_00905"/>
<name>A8RJG2_ENTBW</name>
<keyword evidence="4" id="KW-0804">Transcription</keyword>
<protein>
    <recommendedName>
        <fullName evidence="5">HTH lysR-type domain-containing protein</fullName>
    </recommendedName>
</protein>
<reference evidence="6 7" key="2">
    <citation type="submission" date="2007-09" db="EMBL/GenBank/DDBJ databases">
        <title>Draft genome sequence of Clostridium bolteae (ATCC BAA-613).</title>
        <authorList>
            <person name="Sudarsanam P."/>
            <person name="Ley R."/>
            <person name="Guruge J."/>
            <person name="Turnbaugh P.J."/>
            <person name="Mahowald M."/>
            <person name="Liep D."/>
            <person name="Gordon J."/>
        </authorList>
    </citation>
    <scope>NUCLEOTIDE SEQUENCE [LARGE SCALE GENOMIC DNA]</scope>
    <source>
        <strain evidence="7">ATCC BAA-613 / DSM 15670 / CCUG 46953 / JCM 12243 / WAL 16351</strain>
    </source>
</reference>
<dbReference type="GO" id="GO:0003677">
    <property type="term" value="F:DNA binding"/>
    <property type="evidence" value="ECO:0007669"/>
    <property type="project" value="UniProtKB-KW"/>
</dbReference>
<dbReference type="Gene3D" id="1.10.10.10">
    <property type="entry name" value="Winged helix-like DNA-binding domain superfamily/Winged helix DNA-binding domain"/>
    <property type="match status" value="1"/>
</dbReference>